<name>A0A1H1JF47_9BURK</name>
<dbReference type="Gene3D" id="3.40.190.10">
    <property type="entry name" value="Periplasmic binding protein-like II"/>
    <property type="match status" value="2"/>
</dbReference>
<reference evidence="4" key="1">
    <citation type="submission" date="2016-10" db="EMBL/GenBank/DDBJ databases">
        <authorList>
            <person name="Varghese N."/>
        </authorList>
    </citation>
    <scope>NUCLEOTIDE SEQUENCE [LARGE SCALE GENOMIC DNA]</scope>
    <source>
        <strain evidence="4">GAS106B</strain>
    </source>
</reference>
<organism evidence="3 4">
    <name type="scientific">Paraburkholderia fungorum</name>
    <dbReference type="NCBI Taxonomy" id="134537"/>
    <lineage>
        <taxon>Bacteria</taxon>
        <taxon>Pseudomonadati</taxon>
        <taxon>Pseudomonadota</taxon>
        <taxon>Betaproteobacteria</taxon>
        <taxon>Burkholderiales</taxon>
        <taxon>Burkholderiaceae</taxon>
        <taxon>Paraburkholderia</taxon>
    </lineage>
</organism>
<dbReference type="InterPro" id="IPR024370">
    <property type="entry name" value="PBP_domain"/>
</dbReference>
<dbReference type="Pfam" id="PF12849">
    <property type="entry name" value="PBP_like_2"/>
    <property type="match status" value="1"/>
</dbReference>
<dbReference type="Proteomes" id="UP000183487">
    <property type="component" value="Unassembled WGS sequence"/>
</dbReference>
<keyword evidence="4" id="KW-1185">Reference proteome</keyword>
<accession>A0A1H1JF47</accession>
<keyword evidence="1" id="KW-0732">Signal</keyword>
<dbReference type="InterPro" id="IPR050811">
    <property type="entry name" value="Phosphate_ABC_transporter"/>
</dbReference>
<dbReference type="SUPFAM" id="SSF53850">
    <property type="entry name" value="Periplasmic binding protein-like II"/>
    <property type="match status" value="1"/>
</dbReference>
<evidence type="ECO:0000256" key="1">
    <source>
        <dbReference type="ARBA" id="ARBA00022729"/>
    </source>
</evidence>
<sequence>MKFGSHTLNQGAEGIAPRRCRFFLSSLLYVLVSIPAVSGHAAEQETNGLRQPPANYIDTSGAIQVVGNDGMESVLEGFNTLFSRTHPDLRFKLYLKGSSTAIPALTSGISAFAPMGRDIWPTDRTNFRNAHGYEPVDIKIGYAGWGPRTSFKTPPAVYVNQANPLPGLTLTQLRQVLVTGEPRGDITKWTQLSTDSKQAPRQIHIYGLADDGGSATAFRLAHLDGLPFSSHYEALPTAAEVMRAVAADPYGIGFVGWFNAEKVPGTRLLPLAASEGQPYAIPSQQDLTADRYPLTAYLHIYIDKAPGHPVAPWLIDYLKLALSAPGQAVIAKERDKEGGFLPLSDASRQAELEKVELLSKP</sequence>
<feature type="domain" description="PBP" evidence="2">
    <location>
        <begin position="59"/>
        <end position="323"/>
    </location>
</feature>
<gene>
    <name evidence="3" type="ORF">SAMN05443245_6246</name>
</gene>
<dbReference type="PANTHER" id="PTHR30570:SF6">
    <property type="entry name" value="PHOSPHATE-BINDING PROTEIN PSTS"/>
    <property type="match status" value="1"/>
</dbReference>
<dbReference type="PANTHER" id="PTHR30570">
    <property type="entry name" value="PERIPLASMIC PHOSPHATE BINDING COMPONENT OF PHOSPHATE ABC TRANSPORTER"/>
    <property type="match status" value="1"/>
</dbReference>
<dbReference type="OrthoDB" id="4008270at2"/>
<dbReference type="RefSeq" id="WP_083380253.1">
    <property type="nucleotide sequence ID" value="NZ_FNKP01000003.1"/>
</dbReference>
<evidence type="ECO:0000259" key="2">
    <source>
        <dbReference type="Pfam" id="PF12849"/>
    </source>
</evidence>
<dbReference type="EMBL" id="FNKP01000003">
    <property type="protein sequence ID" value="SDR48632.1"/>
    <property type="molecule type" value="Genomic_DNA"/>
</dbReference>
<proteinExistence type="predicted"/>
<evidence type="ECO:0000313" key="3">
    <source>
        <dbReference type="EMBL" id="SDR48632.1"/>
    </source>
</evidence>
<protein>
    <submittedName>
        <fullName evidence="3">Phosphate ABC transporter substrate-binding protein, PhoT family</fullName>
    </submittedName>
</protein>
<dbReference type="AlphaFoldDB" id="A0A1H1JF47"/>
<evidence type="ECO:0000313" key="4">
    <source>
        <dbReference type="Proteomes" id="UP000183487"/>
    </source>
</evidence>